<reference evidence="3" key="1">
    <citation type="submission" date="2022-06" db="EMBL/GenBank/DDBJ databases">
        <title>WGS of actinobacteria.</title>
        <authorList>
            <person name="Thawai C."/>
        </authorList>
    </citation>
    <scope>NUCLEOTIDE SEQUENCE</scope>
    <source>
        <strain evidence="3">AA8</strain>
    </source>
</reference>
<dbReference type="Pfam" id="PF13560">
    <property type="entry name" value="HTH_31"/>
    <property type="match status" value="1"/>
</dbReference>
<feature type="region of interest" description="Disordered" evidence="1">
    <location>
        <begin position="41"/>
        <end position="74"/>
    </location>
</feature>
<keyword evidence="4" id="KW-1185">Reference proteome</keyword>
<dbReference type="InterPro" id="IPR010982">
    <property type="entry name" value="Lambda_DNA-bd_dom_sf"/>
</dbReference>
<dbReference type="Gene3D" id="1.10.260.40">
    <property type="entry name" value="lambda repressor-like DNA-binding domains"/>
    <property type="match status" value="1"/>
</dbReference>
<feature type="domain" description="HTH cro/C1-type" evidence="2">
    <location>
        <begin position="217"/>
        <end position="263"/>
    </location>
</feature>
<dbReference type="RefSeq" id="WP_168093244.1">
    <property type="nucleotide sequence ID" value="NZ_JAATER010000129.1"/>
</dbReference>
<dbReference type="CDD" id="cd00093">
    <property type="entry name" value="HTH_XRE"/>
    <property type="match status" value="1"/>
</dbReference>
<organism evidence="3 4">
    <name type="scientific">Streptomyces telluris</name>
    <dbReference type="NCBI Taxonomy" id="2720021"/>
    <lineage>
        <taxon>Bacteria</taxon>
        <taxon>Bacillati</taxon>
        <taxon>Actinomycetota</taxon>
        <taxon>Actinomycetes</taxon>
        <taxon>Kitasatosporales</taxon>
        <taxon>Streptomycetaceae</taxon>
        <taxon>Streptomyces</taxon>
    </lineage>
</organism>
<dbReference type="InterPro" id="IPR001387">
    <property type="entry name" value="Cro/C1-type_HTH"/>
</dbReference>
<sequence length="600" mass="66378">MSLCCQVCRAPLASGPQTKVGRPQKYCGTSCRQAAYRLRKNQKRSLWKDQKHETPGAPRPTPAEDPASGRPLPTTADDILGEIAKDVVEGARQLLRSVSDREAEAALRGALQVRACLDSLLAGLVARARYGGLTWGRISGLLDISEDTARHRYTETTILRRLRHHIRLDARQTLDSLFGAGELPEDPAQPPLPRHHNTGAAYNRLAPVLSMLARSSKMSLQQLSRTAGCSPSYLSRILSGERVPAWPLTERFALACQADPEVLRKLWETEQLRDKSTATPTDTSLALLPSDTHEVTSTDLLMKALHTQHVRAGQPTDLAIAVASQWRLHPEKVRNLLEGTSLPDWDDLQTLLHVLGGSIKYFKALWEAAAPNTPQPAAPAIPPASATAVAPDTEAYDTAVPRRLRPLPPEDSPPPAWGRIPAVPADPTTLGWHLTEEQPVLAEEELLLVLHDAKEQLQHICNLMEPSADQLPGSLPRLQQAHVHVSQLASRAKERTLYAKEGIKLLNGAGNCLFQIRTAVNRQRVFRKREEVDAFRSLYEPCIDNLRDARALAAQLLPSEQQSGTTRNRQPNSPHNRLHRLGTHAHSTRQPHALREWPEL</sequence>
<dbReference type="SMART" id="SM00530">
    <property type="entry name" value="HTH_XRE"/>
    <property type="match status" value="1"/>
</dbReference>
<evidence type="ECO:0000259" key="2">
    <source>
        <dbReference type="PROSITE" id="PS50943"/>
    </source>
</evidence>
<accession>A0A9X2LJM9</accession>
<dbReference type="GO" id="GO:0003677">
    <property type="term" value="F:DNA binding"/>
    <property type="evidence" value="ECO:0007669"/>
    <property type="project" value="InterPro"/>
</dbReference>
<comment type="caution">
    <text evidence="3">The sequence shown here is derived from an EMBL/GenBank/DDBJ whole genome shotgun (WGS) entry which is preliminary data.</text>
</comment>
<dbReference type="SUPFAM" id="SSF47413">
    <property type="entry name" value="lambda repressor-like DNA-binding domains"/>
    <property type="match status" value="1"/>
</dbReference>
<feature type="region of interest" description="Disordered" evidence="1">
    <location>
        <begin position="557"/>
        <end position="600"/>
    </location>
</feature>
<feature type="compositionally biased region" description="Basic residues" evidence="1">
    <location>
        <begin position="576"/>
        <end position="589"/>
    </location>
</feature>
<proteinExistence type="predicted"/>
<evidence type="ECO:0000313" key="3">
    <source>
        <dbReference type="EMBL" id="MCQ8772087.1"/>
    </source>
</evidence>
<dbReference type="Proteomes" id="UP001142374">
    <property type="component" value="Unassembled WGS sequence"/>
</dbReference>
<dbReference type="AlphaFoldDB" id="A0A9X2LJM9"/>
<gene>
    <name evidence="3" type="ORF">NQU55_20260</name>
</gene>
<dbReference type="PROSITE" id="PS50943">
    <property type="entry name" value="HTH_CROC1"/>
    <property type="match status" value="1"/>
</dbReference>
<evidence type="ECO:0000256" key="1">
    <source>
        <dbReference type="SAM" id="MobiDB-lite"/>
    </source>
</evidence>
<feature type="compositionally biased region" description="Polar residues" evidence="1">
    <location>
        <begin position="558"/>
        <end position="575"/>
    </location>
</feature>
<evidence type="ECO:0000313" key="4">
    <source>
        <dbReference type="Proteomes" id="UP001142374"/>
    </source>
</evidence>
<name>A0A9X2LJM9_9ACTN</name>
<dbReference type="EMBL" id="JANIID010000018">
    <property type="protein sequence ID" value="MCQ8772087.1"/>
    <property type="molecule type" value="Genomic_DNA"/>
</dbReference>
<protein>
    <submittedName>
        <fullName evidence="3">Helix-turn-helix transcriptional regulator</fullName>
    </submittedName>
</protein>